<sequence length="511" mass="59514">MVRTFDKIFPKEAEGIDMRVTEDAQPYDPSKWLTKQIEKKGLDSNTVTTFQRKKSFNAICELVRKHLDTSNESGIQSEEQKRKDAERLELQHKAVIGDQAAMNYFVAQINEVLRKINVTSGDFPGFYDSLGEAIFHEVWGVSVLHKWEIYPQSEAAVIRGRELWIDIDGDFVKQEEEFGDDDVVQRVKRTFTLRTKDAVINEQSPELEIEREDGSRITMIQQPRSRQDYIMFRRFIVKDISLVEQSRKKTIKEEDVPLFRALSRTMPNTIFAGRVRSAKSTFMKSMLRERDSSYVIAGIEKHFELGLTSQLPDRLCFEVQAKEGDLHEAMPRLLRMEHDFIVVGEIRSLETEGYMQACERGERGAYATYHLTKVDHVVKQITRHVLDEFSNRNFENELERVARNLDVVVTMGTDRDRRTKRVLGVTEVIWDEEKKEARTVDLVRYSEITREYYYSSNISKDLLYLMAQENLEEAKILIQLLKKREKESPMSDLDRIKDTLLDDLLGGESVV</sequence>
<evidence type="ECO:0000259" key="2">
    <source>
        <dbReference type="Pfam" id="PF00437"/>
    </source>
</evidence>
<dbReference type="Proteomes" id="UP000287756">
    <property type="component" value="Plasmid pLDW-31"/>
</dbReference>
<reference evidence="3 4" key="1">
    <citation type="submission" date="2018-01" db="EMBL/GenBank/DDBJ databases">
        <title>The whole genome sequencing and assembly of Halobacillus litoralis ERB031 strain.</title>
        <authorList>
            <person name="Lee S.-J."/>
            <person name="Park M.-K."/>
            <person name="Kim J.-Y."/>
            <person name="Lee Y.-J."/>
            <person name="Yi H."/>
            <person name="Bahn Y.-S."/>
            <person name="Kim J.F."/>
            <person name="Lee D.-W."/>
        </authorList>
    </citation>
    <scope>NUCLEOTIDE SEQUENCE [LARGE SCALE GENOMIC DNA]</scope>
    <source>
        <strain evidence="3 4">ERB 031</strain>
        <plasmid evidence="4">pldw-31</plasmid>
    </source>
</reference>
<dbReference type="KEGG" id="hli:HLI_21450"/>
<dbReference type="EMBL" id="CP026119">
    <property type="protein sequence ID" value="QAS54821.1"/>
    <property type="molecule type" value="Genomic_DNA"/>
</dbReference>
<proteinExistence type="inferred from homology"/>
<dbReference type="RefSeq" id="WP_128527050.1">
    <property type="nucleotide sequence ID" value="NZ_CP026119.1"/>
</dbReference>
<protein>
    <submittedName>
        <fullName evidence="3">Secretion system protein E</fullName>
    </submittedName>
</protein>
<dbReference type="PANTHER" id="PTHR30486:SF6">
    <property type="entry name" value="TYPE IV PILUS RETRACTATION ATPASE PILT"/>
    <property type="match status" value="1"/>
</dbReference>
<feature type="domain" description="Bacterial type II secretion system protein E" evidence="2">
    <location>
        <begin position="220"/>
        <end position="383"/>
    </location>
</feature>
<dbReference type="AlphaFoldDB" id="A0A410MJE2"/>
<accession>A0A410MJE2</accession>
<comment type="similarity">
    <text evidence="1">Belongs to the GSP E family.</text>
</comment>
<keyword evidence="3" id="KW-0614">Plasmid</keyword>
<dbReference type="GO" id="GO:0016887">
    <property type="term" value="F:ATP hydrolysis activity"/>
    <property type="evidence" value="ECO:0007669"/>
    <property type="project" value="InterPro"/>
</dbReference>
<geneLocation type="plasmid" evidence="4">
    <name>pldw-31</name>
</geneLocation>
<name>A0A410MJE2_9BACI</name>
<dbReference type="SUPFAM" id="SSF52540">
    <property type="entry name" value="P-loop containing nucleoside triphosphate hydrolases"/>
    <property type="match status" value="1"/>
</dbReference>
<dbReference type="InterPro" id="IPR001482">
    <property type="entry name" value="T2SS/T4SS_dom"/>
</dbReference>
<dbReference type="OrthoDB" id="1776707at2"/>
<dbReference type="Pfam" id="PF00437">
    <property type="entry name" value="T2SSE"/>
    <property type="match status" value="1"/>
</dbReference>
<dbReference type="PANTHER" id="PTHR30486">
    <property type="entry name" value="TWITCHING MOTILITY PROTEIN PILT"/>
    <property type="match status" value="1"/>
</dbReference>
<evidence type="ECO:0000256" key="1">
    <source>
        <dbReference type="ARBA" id="ARBA00006611"/>
    </source>
</evidence>
<evidence type="ECO:0000313" key="4">
    <source>
        <dbReference type="Proteomes" id="UP000287756"/>
    </source>
</evidence>
<dbReference type="InterPro" id="IPR050921">
    <property type="entry name" value="T4SS_GSP_E_ATPase"/>
</dbReference>
<organism evidence="3 4">
    <name type="scientific">Halobacillus litoralis</name>
    <dbReference type="NCBI Taxonomy" id="45668"/>
    <lineage>
        <taxon>Bacteria</taxon>
        <taxon>Bacillati</taxon>
        <taxon>Bacillota</taxon>
        <taxon>Bacilli</taxon>
        <taxon>Bacillales</taxon>
        <taxon>Bacillaceae</taxon>
        <taxon>Halobacillus</taxon>
    </lineage>
</organism>
<gene>
    <name evidence="3" type="ORF">HLI_21450</name>
</gene>
<dbReference type="InterPro" id="IPR027417">
    <property type="entry name" value="P-loop_NTPase"/>
</dbReference>
<dbReference type="Gene3D" id="3.40.50.300">
    <property type="entry name" value="P-loop containing nucleotide triphosphate hydrolases"/>
    <property type="match status" value="1"/>
</dbReference>
<evidence type="ECO:0000313" key="3">
    <source>
        <dbReference type="EMBL" id="QAS54821.1"/>
    </source>
</evidence>